<dbReference type="GO" id="GO:0051536">
    <property type="term" value="F:iron-sulfur cluster binding"/>
    <property type="evidence" value="ECO:0007669"/>
    <property type="project" value="UniProtKB-KW"/>
</dbReference>
<comment type="caution">
    <text evidence="13">The sequence shown here is derived from an EMBL/GenBank/DDBJ whole genome shotgun (WGS) entry which is preliminary data.</text>
</comment>
<evidence type="ECO:0000256" key="11">
    <source>
        <dbReference type="SAM" id="MobiDB-lite"/>
    </source>
</evidence>
<dbReference type="GO" id="GO:0016818">
    <property type="term" value="F:hydrolase activity, acting on acid anhydrides, in phosphorus-containing anhydrides"/>
    <property type="evidence" value="ECO:0007669"/>
    <property type="project" value="InterPro"/>
</dbReference>
<dbReference type="SMART" id="SM00488">
    <property type="entry name" value="DEXDc2"/>
    <property type="match status" value="1"/>
</dbReference>
<dbReference type="Proteomes" id="UP000192639">
    <property type="component" value="Unassembled WGS sequence"/>
</dbReference>
<keyword evidence="3" id="KW-0378">Hydrolase</keyword>
<dbReference type="EMBL" id="LWDP01000049">
    <property type="protein sequence ID" value="ORD93777.1"/>
    <property type="molecule type" value="Genomic_DNA"/>
</dbReference>
<name>A0A1Y1S5T2_9MICR</name>
<keyword evidence="7" id="KW-0411">Iron-sulfur</keyword>
<gene>
    <name evidence="13" type="primary">CHL1</name>
    <name evidence="13" type="ORF">ECANGB1_2605</name>
</gene>
<organism evidence="13 14">
    <name type="scientific">Enterospora canceri</name>
    <dbReference type="NCBI Taxonomy" id="1081671"/>
    <lineage>
        <taxon>Eukaryota</taxon>
        <taxon>Fungi</taxon>
        <taxon>Fungi incertae sedis</taxon>
        <taxon>Microsporidia</taxon>
        <taxon>Enterocytozoonidae</taxon>
        <taxon>Enterospora</taxon>
    </lineage>
</organism>
<feature type="domain" description="Helicase ATP-binding" evidence="12">
    <location>
        <begin position="7"/>
        <end position="282"/>
    </location>
</feature>
<evidence type="ECO:0000256" key="2">
    <source>
        <dbReference type="ARBA" id="ARBA00022741"/>
    </source>
</evidence>
<dbReference type="SMART" id="SM00491">
    <property type="entry name" value="HELICc2"/>
    <property type="match status" value="1"/>
</dbReference>
<evidence type="ECO:0000256" key="1">
    <source>
        <dbReference type="ARBA" id="ARBA00022723"/>
    </source>
</evidence>
<dbReference type="InterPro" id="IPR014013">
    <property type="entry name" value="Helic_SF1/SF2_ATP-bd_DinG/Rad3"/>
</dbReference>
<dbReference type="EC" id="5.6.2.3" evidence="9"/>
<keyword evidence="5" id="KW-0067">ATP-binding</keyword>
<dbReference type="PANTHER" id="PTHR11472">
    <property type="entry name" value="DNA REPAIR DEAD HELICASE RAD3/XP-D SUBFAMILY MEMBER"/>
    <property type="match status" value="1"/>
</dbReference>
<sequence>MHILKINGITIEFPYEPYPAQVATMTTVLRSFIGNSASLVESPTGTGKSLAILCASLAYLTHLSNNTPEKRLKQSDPSDSGTNLPKIYICSRTHKQIDQLIGQLRKTNYSTKIAVLGSRTQYCIHRDVKHATDVNTACREAVENKRCLHRHRVSALRKRLGDVYDIEEIRKEGMRCGGCPYYASRELVEEASVVFAPYNYVIDPSIRSSMDIRLERAHVIVDEAHNVEDVCRAAGSLEFGSRSIDGWLMELIGALKKAELLESEDESTGIRFREHFSFLAQLMRSFKGSSFRTNQKTRDFAYKMSKGGEIRAELKKAGIGADEQGRLREAASAVAGSERAKQLLSQGLLRMIESLDLILQNVLVSGRERCYAFVFKVVERGPSSTEFAFWLLDPSLVFRPLVSTCLSITLLSGTLAPFDSLCLELSHSFQNKVVAPHILSSDQVFVAAVSHGHQGAELLGTYANSEKPLYLEQVASIIGDVAGRVRPHGGTLVFVPSYHFQRRLGSLIEEAVLEPQGADRFEDALRDYKRSLATTAPATMICVYRGKAAEGIDFRDSFARAVILVGVPYPSVVDPQVKVKREFNDSLGNGFNGSQWYGTQAMRAVNQALGRVVRHPGDWGCVFMLESRYRNQQMKRQLPGWIGPFMREVSRYERVVDEFNGFIEKSSVKYGSDNKTVLDRFIIGENKTNTRKGDSTGRDDSSEKTHRNK</sequence>
<dbReference type="Gene3D" id="3.40.50.300">
    <property type="entry name" value="P-loop containing nucleotide triphosphate hydrolases"/>
    <property type="match status" value="2"/>
</dbReference>
<dbReference type="GO" id="GO:0005634">
    <property type="term" value="C:nucleus"/>
    <property type="evidence" value="ECO:0007669"/>
    <property type="project" value="TreeGrafter"/>
</dbReference>
<keyword evidence="2" id="KW-0547">Nucleotide-binding</keyword>
<dbReference type="SUPFAM" id="SSF52540">
    <property type="entry name" value="P-loop containing nucleoside triphosphate hydrolases"/>
    <property type="match status" value="2"/>
</dbReference>
<dbReference type="InterPro" id="IPR045028">
    <property type="entry name" value="DinG/Rad3-like"/>
</dbReference>
<dbReference type="InterPro" id="IPR006554">
    <property type="entry name" value="Helicase-like_DEXD_c2"/>
</dbReference>
<dbReference type="PROSITE" id="PS51193">
    <property type="entry name" value="HELICASE_ATP_BIND_2"/>
    <property type="match status" value="1"/>
</dbReference>
<dbReference type="AlphaFoldDB" id="A0A1Y1S5T2"/>
<evidence type="ECO:0000256" key="8">
    <source>
        <dbReference type="ARBA" id="ARBA00023235"/>
    </source>
</evidence>
<proteinExistence type="predicted"/>
<protein>
    <recommendedName>
        <fullName evidence="9">DNA 5'-3' helicase</fullName>
        <ecNumber evidence="9">5.6.2.3</ecNumber>
    </recommendedName>
</protein>
<evidence type="ECO:0000256" key="3">
    <source>
        <dbReference type="ARBA" id="ARBA00022801"/>
    </source>
</evidence>
<feature type="region of interest" description="Disordered" evidence="11">
    <location>
        <begin position="687"/>
        <end position="709"/>
    </location>
</feature>
<evidence type="ECO:0000256" key="9">
    <source>
        <dbReference type="ARBA" id="ARBA00044969"/>
    </source>
</evidence>
<keyword evidence="14" id="KW-1185">Reference proteome</keyword>
<comment type="catalytic activity">
    <reaction evidence="10">
        <text>ATP + H2O = ADP + phosphate + H(+)</text>
        <dbReference type="Rhea" id="RHEA:13065"/>
        <dbReference type="ChEBI" id="CHEBI:15377"/>
        <dbReference type="ChEBI" id="CHEBI:15378"/>
        <dbReference type="ChEBI" id="CHEBI:30616"/>
        <dbReference type="ChEBI" id="CHEBI:43474"/>
        <dbReference type="ChEBI" id="CHEBI:456216"/>
        <dbReference type="EC" id="5.6.2.3"/>
    </reaction>
</comment>
<keyword evidence="1" id="KW-0479">Metal-binding</keyword>
<evidence type="ECO:0000256" key="6">
    <source>
        <dbReference type="ARBA" id="ARBA00023004"/>
    </source>
</evidence>
<dbReference type="GO" id="GO:0006289">
    <property type="term" value="P:nucleotide-excision repair"/>
    <property type="evidence" value="ECO:0007669"/>
    <property type="project" value="TreeGrafter"/>
</dbReference>
<keyword evidence="8" id="KW-0413">Isomerase</keyword>
<keyword evidence="6" id="KW-0408">Iron</keyword>
<dbReference type="Pfam" id="PF13307">
    <property type="entry name" value="Helicase_C_2"/>
    <property type="match status" value="1"/>
</dbReference>
<evidence type="ECO:0000256" key="4">
    <source>
        <dbReference type="ARBA" id="ARBA00022806"/>
    </source>
</evidence>
<accession>A0A1Y1S5T2</accession>
<feature type="compositionally biased region" description="Basic and acidic residues" evidence="11">
    <location>
        <begin position="691"/>
        <end position="709"/>
    </location>
</feature>
<dbReference type="GO" id="GO:1990918">
    <property type="term" value="P:double-strand break repair involved in meiotic recombination"/>
    <property type="evidence" value="ECO:0007669"/>
    <property type="project" value="TreeGrafter"/>
</dbReference>
<dbReference type="GO" id="GO:0043139">
    <property type="term" value="F:5'-3' DNA helicase activity"/>
    <property type="evidence" value="ECO:0007669"/>
    <property type="project" value="UniProtKB-EC"/>
</dbReference>
<evidence type="ECO:0000256" key="7">
    <source>
        <dbReference type="ARBA" id="ARBA00023014"/>
    </source>
</evidence>
<keyword evidence="4" id="KW-0347">Helicase</keyword>
<dbReference type="InterPro" id="IPR006555">
    <property type="entry name" value="ATP-dep_Helicase_C"/>
</dbReference>
<evidence type="ECO:0000313" key="13">
    <source>
        <dbReference type="EMBL" id="ORD93777.1"/>
    </source>
</evidence>
<dbReference type="InterPro" id="IPR010614">
    <property type="entry name" value="RAD3-like_helicase_DEAD"/>
</dbReference>
<dbReference type="Pfam" id="PF06733">
    <property type="entry name" value="DEAD_2"/>
    <property type="match status" value="1"/>
</dbReference>
<dbReference type="InterPro" id="IPR027417">
    <property type="entry name" value="P-loop_NTPase"/>
</dbReference>
<evidence type="ECO:0000256" key="5">
    <source>
        <dbReference type="ARBA" id="ARBA00022840"/>
    </source>
</evidence>
<dbReference type="PANTHER" id="PTHR11472:SF47">
    <property type="entry name" value="FANCONI ANEMIA GROUP J PROTEIN"/>
    <property type="match status" value="1"/>
</dbReference>
<dbReference type="GO" id="GO:0005524">
    <property type="term" value="F:ATP binding"/>
    <property type="evidence" value="ECO:0007669"/>
    <property type="project" value="UniProtKB-KW"/>
</dbReference>
<evidence type="ECO:0000259" key="12">
    <source>
        <dbReference type="PROSITE" id="PS51193"/>
    </source>
</evidence>
<dbReference type="OrthoDB" id="272481at2759"/>
<reference evidence="13 14" key="1">
    <citation type="journal article" date="2017" name="Environ. Microbiol.">
        <title>Decay of the glycolytic pathway and adaptation to intranuclear parasitism within Enterocytozoonidae microsporidia.</title>
        <authorList>
            <person name="Wiredu Boakye D."/>
            <person name="Jaroenlak P."/>
            <person name="Prachumwat A."/>
            <person name="Williams T.A."/>
            <person name="Bateman K.S."/>
            <person name="Itsathitphaisarn O."/>
            <person name="Sritunyalucksana K."/>
            <person name="Paszkiewicz K.H."/>
            <person name="Moore K.A."/>
            <person name="Stentiford G.D."/>
            <person name="Williams B.A."/>
        </authorList>
    </citation>
    <scope>NUCLEOTIDE SEQUENCE [LARGE SCALE GENOMIC DNA]</scope>
    <source>
        <strain evidence="13 14">GB1</strain>
    </source>
</reference>
<dbReference type="GO" id="GO:0046872">
    <property type="term" value="F:metal ion binding"/>
    <property type="evidence" value="ECO:0007669"/>
    <property type="project" value="UniProtKB-KW"/>
</dbReference>
<dbReference type="GO" id="GO:0003677">
    <property type="term" value="F:DNA binding"/>
    <property type="evidence" value="ECO:0007669"/>
    <property type="project" value="InterPro"/>
</dbReference>
<dbReference type="VEuPathDB" id="MicrosporidiaDB:ECANGB1_2605"/>
<evidence type="ECO:0000256" key="10">
    <source>
        <dbReference type="ARBA" id="ARBA00048954"/>
    </source>
</evidence>
<evidence type="ECO:0000313" key="14">
    <source>
        <dbReference type="Proteomes" id="UP000192639"/>
    </source>
</evidence>